<name>A0A1W5S364_9CAUD</name>
<dbReference type="RefSeq" id="YP_009790037.1">
    <property type="nucleotide sequence ID" value="NC_047821.1"/>
</dbReference>
<dbReference type="Proteomes" id="UP000224896">
    <property type="component" value="Segment"/>
</dbReference>
<protein>
    <submittedName>
        <fullName evidence="1">Uncharacterized protein</fullName>
    </submittedName>
</protein>
<dbReference type="KEGG" id="vg:54980191"/>
<dbReference type="EMBL" id="KY626176">
    <property type="protein sequence ID" value="ARB11267.1"/>
    <property type="molecule type" value="Genomic_DNA"/>
</dbReference>
<proteinExistence type="predicted"/>
<accession>A0A1W5S364</accession>
<evidence type="ECO:0000313" key="1">
    <source>
        <dbReference type="EMBL" id="ARB11267.1"/>
    </source>
</evidence>
<keyword evidence="2" id="KW-1185">Reference proteome</keyword>
<evidence type="ECO:0000313" key="2">
    <source>
        <dbReference type="Proteomes" id="UP000224896"/>
    </source>
</evidence>
<reference evidence="2" key="1">
    <citation type="submission" date="2017-02" db="EMBL/GenBank/DDBJ databases">
        <authorList>
            <person name="Lucas-Elio P."/>
            <person name="Silas S."/>
            <person name="Fire A.Z."/>
            <person name="Sanchez-Amat A."/>
        </authorList>
    </citation>
    <scope>NUCLEOTIDE SEQUENCE [LARGE SCALE GENOMIC DNA]</scope>
</reference>
<dbReference type="GeneID" id="54980191"/>
<organism evidence="1 2">
    <name type="scientific">Marinomonas phage CPP1m</name>
    <dbReference type="NCBI Taxonomy" id="1965370"/>
    <lineage>
        <taxon>Viruses</taxon>
        <taxon>Duplodnaviria</taxon>
        <taxon>Heunggongvirae</taxon>
        <taxon>Uroviricota</taxon>
        <taxon>Caudoviricetes</taxon>
        <taxon>Autographivirales</taxon>
        <taxon>Autosignataviridae</taxon>
        <taxon>Colwellvirinae</taxon>
        <taxon>Murciavirus</taxon>
        <taxon>Murciavirus CPP1m</taxon>
    </lineage>
</organism>
<sequence length="39" mass="4630">MKASKEVQWCLKKLKEAIADYNIKDAENYAEMLEIWLGR</sequence>